<dbReference type="EMBL" id="CAJOBC010086024">
    <property type="protein sequence ID" value="CAF4338861.1"/>
    <property type="molecule type" value="Genomic_DNA"/>
</dbReference>
<evidence type="ECO:0000313" key="1">
    <source>
        <dbReference type="EMBL" id="CAF1458318.1"/>
    </source>
</evidence>
<reference evidence="2" key="1">
    <citation type="submission" date="2021-02" db="EMBL/GenBank/DDBJ databases">
        <authorList>
            <person name="Nowell W R."/>
        </authorList>
    </citation>
    <scope>NUCLEOTIDE SEQUENCE</scope>
</reference>
<evidence type="ECO:0000313" key="3">
    <source>
        <dbReference type="EMBL" id="CAF4252154.1"/>
    </source>
</evidence>
<dbReference type="EMBL" id="CAJNOQ010020553">
    <property type="protein sequence ID" value="CAF1471046.1"/>
    <property type="molecule type" value="Genomic_DNA"/>
</dbReference>
<organism evidence="2 5">
    <name type="scientific">Didymodactylos carnosus</name>
    <dbReference type="NCBI Taxonomy" id="1234261"/>
    <lineage>
        <taxon>Eukaryota</taxon>
        <taxon>Metazoa</taxon>
        <taxon>Spiralia</taxon>
        <taxon>Gnathifera</taxon>
        <taxon>Rotifera</taxon>
        <taxon>Eurotatoria</taxon>
        <taxon>Bdelloidea</taxon>
        <taxon>Philodinida</taxon>
        <taxon>Philodinidae</taxon>
        <taxon>Didymodactylos</taxon>
    </lineage>
</organism>
<evidence type="ECO:0000313" key="5">
    <source>
        <dbReference type="Proteomes" id="UP000663829"/>
    </source>
</evidence>
<dbReference type="EMBL" id="CAJOBA010052164">
    <property type="protein sequence ID" value="CAF4252154.1"/>
    <property type="molecule type" value="Genomic_DNA"/>
</dbReference>
<evidence type="ECO:0000313" key="2">
    <source>
        <dbReference type="EMBL" id="CAF1471046.1"/>
    </source>
</evidence>
<dbReference type="InterPro" id="IPR016169">
    <property type="entry name" value="FAD-bd_PCMH_sub2"/>
</dbReference>
<accession>A0A815R157</accession>
<dbReference type="SUPFAM" id="SSF56176">
    <property type="entry name" value="FAD-binding/transporter-associated domain-like"/>
    <property type="match status" value="1"/>
</dbReference>
<sequence>MTNFGNYYKLNKAKQTVTCGSSMFLQTLIDKLAIDGYALSNMPGYGGITIAGILQ</sequence>
<comment type="caution">
    <text evidence="2">The sequence shown here is derived from an EMBL/GenBank/DDBJ whole genome shotgun (WGS) entry which is preliminary data.</text>
</comment>
<gene>
    <name evidence="2" type="ORF">GPM918_LOCUS35466</name>
    <name evidence="1" type="ORF">OVA965_LOCUS35134</name>
    <name evidence="4" type="ORF">SRO942_LOCUS36188</name>
    <name evidence="3" type="ORF">TMI583_LOCUS36096</name>
</gene>
<dbReference type="OrthoDB" id="610608at2759"/>
<dbReference type="GO" id="GO:0050660">
    <property type="term" value="F:flavin adenine dinucleotide binding"/>
    <property type="evidence" value="ECO:0007669"/>
    <property type="project" value="InterPro"/>
</dbReference>
<dbReference type="Proteomes" id="UP000681722">
    <property type="component" value="Unassembled WGS sequence"/>
</dbReference>
<dbReference type="Gene3D" id="3.30.465.10">
    <property type="match status" value="1"/>
</dbReference>
<dbReference type="Proteomes" id="UP000663829">
    <property type="component" value="Unassembled WGS sequence"/>
</dbReference>
<proteinExistence type="predicted"/>
<name>A0A815R157_9BILA</name>
<dbReference type="AlphaFoldDB" id="A0A815R157"/>
<dbReference type="Proteomes" id="UP000677228">
    <property type="component" value="Unassembled WGS sequence"/>
</dbReference>
<protein>
    <submittedName>
        <fullName evidence="2">Uncharacterized protein</fullName>
    </submittedName>
</protein>
<dbReference type="Proteomes" id="UP000682733">
    <property type="component" value="Unassembled WGS sequence"/>
</dbReference>
<dbReference type="InterPro" id="IPR036318">
    <property type="entry name" value="FAD-bd_PCMH-like_sf"/>
</dbReference>
<keyword evidence="5" id="KW-1185">Reference proteome</keyword>
<dbReference type="EMBL" id="CAJNOK010030297">
    <property type="protein sequence ID" value="CAF1458318.1"/>
    <property type="molecule type" value="Genomic_DNA"/>
</dbReference>
<feature type="non-terminal residue" evidence="2">
    <location>
        <position position="55"/>
    </location>
</feature>
<evidence type="ECO:0000313" key="4">
    <source>
        <dbReference type="EMBL" id="CAF4338861.1"/>
    </source>
</evidence>